<dbReference type="Proteomes" id="UP000318582">
    <property type="component" value="Unassembled WGS sequence"/>
</dbReference>
<dbReference type="Pfam" id="PF13949">
    <property type="entry name" value="ALIX_LYPXL_bnd"/>
    <property type="match status" value="1"/>
</dbReference>
<comment type="caution">
    <text evidence="4">The sequence shown here is derived from an EMBL/GenBank/DDBJ whole genome shotgun (WGS) entry which is preliminary data.</text>
</comment>
<keyword evidence="5" id="KW-1185">Reference proteome</keyword>
<dbReference type="Gene3D" id="1.20.120.560">
    <property type="entry name" value="alix/aip1 in complex with the ypdl late domain"/>
    <property type="match status" value="1"/>
</dbReference>
<evidence type="ECO:0000259" key="3">
    <source>
        <dbReference type="PROSITE" id="PS51180"/>
    </source>
</evidence>
<proteinExistence type="inferred from homology"/>
<dbReference type="EMBL" id="QEAQ01000068">
    <property type="protein sequence ID" value="TPX56668.1"/>
    <property type="molecule type" value="Genomic_DNA"/>
</dbReference>
<protein>
    <recommendedName>
        <fullName evidence="3">BRO1 domain-containing protein</fullName>
    </recommendedName>
</protein>
<feature type="compositionally biased region" description="Polar residues" evidence="2">
    <location>
        <begin position="757"/>
        <end position="767"/>
    </location>
</feature>
<dbReference type="Pfam" id="PF03097">
    <property type="entry name" value="BRO1"/>
    <property type="match status" value="1"/>
</dbReference>
<dbReference type="GO" id="GO:0005768">
    <property type="term" value="C:endosome"/>
    <property type="evidence" value="ECO:0007669"/>
    <property type="project" value="TreeGrafter"/>
</dbReference>
<dbReference type="Gene3D" id="1.25.40.280">
    <property type="entry name" value="alix/aip1 like domains"/>
    <property type="match status" value="1"/>
</dbReference>
<dbReference type="STRING" id="109895.A0A507E0C5"/>
<feature type="region of interest" description="Disordered" evidence="2">
    <location>
        <begin position="718"/>
        <end position="828"/>
    </location>
</feature>
<dbReference type="CDD" id="cd09241">
    <property type="entry name" value="BRO1_ScRim20-like"/>
    <property type="match status" value="1"/>
</dbReference>
<dbReference type="InterPro" id="IPR025304">
    <property type="entry name" value="ALIX_V_dom"/>
</dbReference>
<dbReference type="SMART" id="SM01041">
    <property type="entry name" value="BRO1"/>
    <property type="match status" value="1"/>
</dbReference>
<dbReference type="PROSITE" id="PS51180">
    <property type="entry name" value="BRO1"/>
    <property type="match status" value="1"/>
</dbReference>
<organism evidence="4 5">
    <name type="scientific">Powellomyces hirtus</name>
    <dbReference type="NCBI Taxonomy" id="109895"/>
    <lineage>
        <taxon>Eukaryota</taxon>
        <taxon>Fungi</taxon>
        <taxon>Fungi incertae sedis</taxon>
        <taxon>Chytridiomycota</taxon>
        <taxon>Chytridiomycota incertae sedis</taxon>
        <taxon>Chytridiomycetes</taxon>
        <taxon>Spizellomycetales</taxon>
        <taxon>Powellomycetaceae</taxon>
        <taxon>Powellomyces</taxon>
    </lineage>
</organism>
<evidence type="ECO:0000313" key="4">
    <source>
        <dbReference type="EMBL" id="TPX56668.1"/>
    </source>
</evidence>
<sequence>MSGISSTNMLPAEFKRSDRLSLAPPIKNYIATSYAEDPDVYIDDFRNLDALRGDISVPDVHPASLNKLLKYYGQLMYLSSKFPMDEQHIKICFCWYNSFGKDRKSVTSFNVNYEKAAVLFNIGAMYSQLAVSENRATTDGLKRAATYFQQSAGAFKDIQDRLPEWNVPTTSDFQAATLMTLTNFMLAQAQECFWYKAVVDKMKNGIISRLAIQAAEYYDQAFQNATGAAVFPEAWLIQMQIKSNHFRAAAQFRKSQDSLDAGKYGEEIARLHAADSFVKKAMEGSNFKKATQYVQADLKNLQTTLQHSIARAEKDNDIVYMETVPRFETLEAISGANMVKPTPIPDLSSISDIVGPQMFAGLVPFSVHQSVSLYSHKKDAVVSSLVNKLNDASGYYQSTLASLNLPASIEALEQPIGLPKSLLQHSEEVRSQGGSRSLQDTWATIAAVAEKDSTILNEAITALDDEAREDENMRNQFGARWSVPRSADLTSNLRDSAKTYRIKLDAAKKSDSLIGDKLAKHLHFIESLSLTKAELEASIPSSTVSSTLVTKDPNVKNLKAMLDQMSKNMTRRGAVIGDLKGMSASDDIGPKLVEAANKREEIENEALFAQQLQKYDQFQTSIAQLLEEQEKCLATIVEANRLFIDSKQTNGMIQEREQALQNLDNAYKAFREISGNMQEGLKFYTEFQAVLQRFLNNCKDYAMTRGVDKKDQIASLQRSATGMPRPDASGPPLPPRHHQQGPPPPHGNNPNAYPGTWNPNSAPQYSSAPYGQPQYQQHQQQMPQQHQYQQPGAPNPFAGNVQYSSTPVTSMPPSMNPGQQPGYMPYGA</sequence>
<dbReference type="AlphaFoldDB" id="A0A507E0C5"/>
<dbReference type="Gene3D" id="1.20.140.50">
    <property type="entry name" value="alix/aip1 like domains"/>
    <property type="match status" value="1"/>
</dbReference>
<evidence type="ECO:0000256" key="1">
    <source>
        <dbReference type="ARBA" id="ARBA00038154"/>
    </source>
</evidence>
<evidence type="ECO:0000256" key="2">
    <source>
        <dbReference type="SAM" id="MobiDB-lite"/>
    </source>
</evidence>
<feature type="compositionally biased region" description="Low complexity" evidence="2">
    <location>
        <begin position="804"/>
        <end position="817"/>
    </location>
</feature>
<dbReference type="PANTHER" id="PTHR23030:SF39">
    <property type="entry name" value="PROGRAMMED CELL DEATH 6-INTERACTING PROTEIN"/>
    <property type="match status" value="1"/>
</dbReference>
<gene>
    <name evidence="4" type="ORF">PhCBS80983_g04377</name>
</gene>
<comment type="similarity">
    <text evidence="1">Belongs to the palA/RIM20 family.</text>
</comment>
<dbReference type="PANTHER" id="PTHR23030">
    <property type="entry name" value="PCD6 INTERACTING PROTEIN-RELATED"/>
    <property type="match status" value="1"/>
</dbReference>
<reference evidence="4 5" key="1">
    <citation type="journal article" date="2019" name="Sci. Rep.">
        <title>Comparative genomics of chytrid fungi reveal insights into the obligate biotrophic and pathogenic lifestyle of Synchytrium endobioticum.</title>
        <authorList>
            <person name="van de Vossenberg B.T.L.H."/>
            <person name="Warris S."/>
            <person name="Nguyen H.D.T."/>
            <person name="van Gent-Pelzer M.P.E."/>
            <person name="Joly D.L."/>
            <person name="van de Geest H.C."/>
            <person name="Bonants P.J.M."/>
            <person name="Smith D.S."/>
            <person name="Levesque C.A."/>
            <person name="van der Lee T.A.J."/>
        </authorList>
    </citation>
    <scope>NUCLEOTIDE SEQUENCE [LARGE SCALE GENOMIC DNA]</scope>
    <source>
        <strain evidence="4 5">CBS 809.83</strain>
    </source>
</reference>
<accession>A0A507E0C5</accession>
<feature type="compositionally biased region" description="Low complexity" evidence="2">
    <location>
        <begin position="769"/>
        <end position="792"/>
    </location>
</feature>
<feature type="domain" description="BRO1" evidence="3">
    <location>
        <begin position="8"/>
        <end position="396"/>
    </location>
</feature>
<evidence type="ECO:0000313" key="5">
    <source>
        <dbReference type="Proteomes" id="UP000318582"/>
    </source>
</evidence>
<dbReference type="InterPro" id="IPR038499">
    <property type="entry name" value="BRO1_sf"/>
</dbReference>
<dbReference type="InterPro" id="IPR004328">
    <property type="entry name" value="BRO1_dom"/>
</dbReference>
<name>A0A507E0C5_9FUNG</name>